<dbReference type="SMART" id="SM00718">
    <property type="entry name" value="DM4_12"/>
    <property type="match status" value="1"/>
</dbReference>
<accession>A0AAW2F2L1</accession>
<reference evidence="2 3" key="1">
    <citation type="submission" date="2023-03" db="EMBL/GenBank/DDBJ databases">
        <title>High recombination rates correlate with genetic variation in Cardiocondyla obscurior ants.</title>
        <authorList>
            <person name="Errbii M."/>
        </authorList>
    </citation>
    <scope>NUCLEOTIDE SEQUENCE [LARGE SCALE GENOMIC DNA]</scope>
    <source>
        <strain evidence="2">Alpha-2009</strain>
        <tissue evidence="2">Whole body</tissue>
    </source>
</reference>
<organism evidence="2 3">
    <name type="scientific">Cardiocondyla obscurior</name>
    <dbReference type="NCBI Taxonomy" id="286306"/>
    <lineage>
        <taxon>Eukaryota</taxon>
        <taxon>Metazoa</taxon>
        <taxon>Ecdysozoa</taxon>
        <taxon>Arthropoda</taxon>
        <taxon>Hexapoda</taxon>
        <taxon>Insecta</taxon>
        <taxon>Pterygota</taxon>
        <taxon>Neoptera</taxon>
        <taxon>Endopterygota</taxon>
        <taxon>Hymenoptera</taxon>
        <taxon>Apocrita</taxon>
        <taxon>Aculeata</taxon>
        <taxon>Formicoidea</taxon>
        <taxon>Formicidae</taxon>
        <taxon>Myrmicinae</taxon>
        <taxon>Cardiocondyla</taxon>
    </lineage>
</organism>
<dbReference type="Proteomes" id="UP001430953">
    <property type="component" value="Unassembled WGS sequence"/>
</dbReference>
<proteinExistence type="predicted"/>
<dbReference type="EMBL" id="JADYXP020000014">
    <property type="protein sequence ID" value="KAL0110226.1"/>
    <property type="molecule type" value="Genomic_DNA"/>
</dbReference>
<evidence type="ECO:0000256" key="1">
    <source>
        <dbReference type="SAM" id="SignalP"/>
    </source>
</evidence>
<dbReference type="InterPro" id="IPR006631">
    <property type="entry name" value="DM4_12"/>
</dbReference>
<dbReference type="PANTHER" id="PTHR21398">
    <property type="entry name" value="AGAP007094-PA"/>
    <property type="match status" value="1"/>
</dbReference>
<evidence type="ECO:0000313" key="2">
    <source>
        <dbReference type="EMBL" id="KAL0110226.1"/>
    </source>
</evidence>
<comment type="caution">
    <text evidence="2">The sequence shown here is derived from an EMBL/GenBank/DDBJ whole genome shotgun (WGS) entry which is preliminary data.</text>
</comment>
<keyword evidence="3" id="KW-1185">Reference proteome</keyword>
<dbReference type="PANTHER" id="PTHR21398:SF11">
    <property type="entry name" value="HDC15381-RELATED"/>
    <property type="match status" value="1"/>
</dbReference>
<dbReference type="AlphaFoldDB" id="A0AAW2F2L1"/>
<feature type="chain" id="PRO_5043643461" evidence="1">
    <location>
        <begin position="21"/>
        <end position="194"/>
    </location>
</feature>
<protein>
    <submittedName>
        <fullName evidence="2">Uncharacterized protein</fullName>
    </submittedName>
</protein>
<keyword evidence="1" id="KW-0732">Signal</keyword>
<dbReference type="Pfam" id="PF07841">
    <property type="entry name" value="DM4_12"/>
    <property type="match status" value="1"/>
</dbReference>
<sequence length="194" mass="22384">MVRKMFLLSFLLLNCWGSKSLTSRPRRQILYSPPIVYPYGGTFKLIVGFAVPVQLSGRILVYGQNFQFQYLLPQNATLFTEFFAPSSRRRRENVSWNERMTIYRLLENEFERKGINGRECLKKSICETAMMPLEDEGLVGELLHLLLTPRETDTPLNSEYLQALEFGRGHHDCSRIYSTCPPGQGILDQISKII</sequence>
<feature type="signal peptide" evidence="1">
    <location>
        <begin position="1"/>
        <end position="20"/>
    </location>
</feature>
<name>A0AAW2F2L1_9HYME</name>
<gene>
    <name evidence="2" type="ORF">PUN28_013699</name>
</gene>
<evidence type="ECO:0000313" key="3">
    <source>
        <dbReference type="Proteomes" id="UP001430953"/>
    </source>
</evidence>